<evidence type="ECO:0000313" key="5">
    <source>
        <dbReference type="Proteomes" id="UP000551327"/>
    </source>
</evidence>
<comment type="subcellular location">
    <subcellularLocation>
        <location evidence="2">Cell membrane</location>
        <topology evidence="2">Lipid-anchor</topology>
    </subcellularLocation>
</comment>
<dbReference type="GO" id="GO:0015562">
    <property type="term" value="F:efflux transmembrane transporter activity"/>
    <property type="evidence" value="ECO:0007669"/>
    <property type="project" value="InterPro"/>
</dbReference>
<evidence type="ECO:0000313" key="4">
    <source>
        <dbReference type="EMBL" id="MBC2669669.1"/>
    </source>
</evidence>
<dbReference type="Proteomes" id="UP000551327">
    <property type="component" value="Unassembled WGS sequence"/>
</dbReference>
<keyword evidence="5" id="KW-1185">Reference proteome</keyword>
<dbReference type="Gene3D" id="2.20.200.10">
    <property type="entry name" value="Outer membrane efflux proteins (OEP)"/>
    <property type="match status" value="1"/>
</dbReference>
<keyword evidence="2" id="KW-0449">Lipoprotein</keyword>
<comment type="caution">
    <text evidence="4">The sequence shown here is derived from an EMBL/GenBank/DDBJ whole genome shotgun (WGS) entry which is preliminary data.</text>
</comment>
<proteinExistence type="inferred from homology"/>
<dbReference type="PANTHER" id="PTHR30203">
    <property type="entry name" value="OUTER MEMBRANE CATION EFFLUX PROTEIN"/>
    <property type="match status" value="1"/>
</dbReference>
<keyword evidence="2" id="KW-0472">Membrane</keyword>
<sequence length="448" mass="46268">MSAASPVLATSAGPAPVADAGQALPAPSAPVDRILPAAGTGWWSIYGDPGLDAVMARLHTANPTIAQAAARLAMARADARMTAAAGRPTLGLDASAAHASGPLVNAAGQSGDLFTARAMASWELDLLGRLSDERKAARQDVRAAEAALADATLLIEAAAARAWFARKSAALAAEDAGQAARARQDVAHIAEQRQGLGLIGLTEVEAARQQWQQAAARTRALQFARDNATRQLVFLLGSETADPAWSADTAGLPEMPPIPAGLPADLLDRRPDLRAAQARVAAADARLSAVHKGWLPPIALTAVQGQASTSLGQLFASASGVLGLGAVLALPIFDGGRQRARVGHGKAEKGLVEAEYRERVAGALRDVYDDLQAAQMWRAELVDARQRAGAGATLLAAAEVRAANGTIAYVQLLDARAVAFDRRIAASLIQGESLIRLVTLQAAIGGGW</sequence>
<dbReference type="NCBIfam" id="TIGR01845">
    <property type="entry name" value="outer_NodT"/>
    <property type="match status" value="1"/>
</dbReference>
<comment type="similarity">
    <text evidence="1 2">Belongs to the outer membrane factor (OMF) (TC 1.B.17) family.</text>
</comment>
<dbReference type="RefSeq" id="WP_185679537.1">
    <property type="nucleotide sequence ID" value="NZ_JACLAX010000010.1"/>
</dbReference>
<dbReference type="AlphaFoldDB" id="A0A7X1FZF6"/>
<dbReference type="SUPFAM" id="SSF56954">
    <property type="entry name" value="Outer membrane efflux proteins (OEP)"/>
    <property type="match status" value="1"/>
</dbReference>
<gene>
    <name evidence="4" type="ORF">H7F53_10990</name>
</gene>
<keyword evidence="2" id="KW-1134">Transmembrane beta strand</keyword>
<dbReference type="GO" id="GO:0005886">
    <property type="term" value="C:plasma membrane"/>
    <property type="evidence" value="ECO:0007669"/>
    <property type="project" value="UniProtKB-SubCell"/>
</dbReference>
<keyword evidence="2" id="KW-0564">Palmitate</keyword>
<protein>
    <submittedName>
        <fullName evidence="4">Efflux transporter outer membrane subunit</fullName>
    </submittedName>
</protein>
<dbReference type="Pfam" id="PF02321">
    <property type="entry name" value="OEP"/>
    <property type="match status" value="2"/>
</dbReference>
<keyword evidence="3" id="KW-0175">Coiled coil</keyword>
<reference evidence="4 5" key="1">
    <citation type="submission" date="2020-08" db="EMBL/GenBank/DDBJ databases">
        <title>The genome sequence of type strain Novosphingobium piscinae KCTC 42194.</title>
        <authorList>
            <person name="Liu Y."/>
        </authorList>
    </citation>
    <scope>NUCLEOTIDE SEQUENCE [LARGE SCALE GENOMIC DNA]</scope>
    <source>
        <strain evidence="4 5">KCTC 42194</strain>
    </source>
</reference>
<keyword evidence="2" id="KW-0812">Transmembrane</keyword>
<accession>A0A7X1FZF6</accession>
<feature type="coiled-coil region" evidence="3">
    <location>
        <begin position="127"/>
        <end position="154"/>
    </location>
</feature>
<evidence type="ECO:0000256" key="1">
    <source>
        <dbReference type="ARBA" id="ARBA00007613"/>
    </source>
</evidence>
<evidence type="ECO:0000256" key="3">
    <source>
        <dbReference type="SAM" id="Coils"/>
    </source>
</evidence>
<dbReference type="Gene3D" id="1.20.1600.10">
    <property type="entry name" value="Outer membrane efflux proteins (OEP)"/>
    <property type="match status" value="1"/>
</dbReference>
<dbReference type="InterPro" id="IPR010131">
    <property type="entry name" value="MdtP/NodT-like"/>
</dbReference>
<evidence type="ECO:0000256" key="2">
    <source>
        <dbReference type="RuleBase" id="RU362097"/>
    </source>
</evidence>
<dbReference type="InterPro" id="IPR003423">
    <property type="entry name" value="OMP_efflux"/>
</dbReference>
<organism evidence="4 5">
    <name type="scientific">Novosphingobium piscinae</name>
    <dbReference type="NCBI Taxonomy" id="1507448"/>
    <lineage>
        <taxon>Bacteria</taxon>
        <taxon>Pseudomonadati</taxon>
        <taxon>Pseudomonadota</taxon>
        <taxon>Alphaproteobacteria</taxon>
        <taxon>Sphingomonadales</taxon>
        <taxon>Sphingomonadaceae</taxon>
        <taxon>Novosphingobium</taxon>
    </lineage>
</organism>
<name>A0A7X1FZF6_9SPHN</name>
<dbReference type="PANTHER" id="PTHR30203:SF29">
    <property type="entry name" value="PROTEIN CYAE"/>
    <property type="match status" value="1"/>
</dbReference>
<dbReference type="EMBL" id="JACLAX010000010">
    <property type="protein sequence ID" value="MBC2669669.1"/>
    <property type="molecule type" value="Genomic_DNA"/>
</dbReference>